<keyword evidence="6" id="KW-0862">Zinc</keyword>
<feature type="domain" description="C2H2-type" evidence="13">
    <location>
        <begin position="200"/>
        <end position="229"/>
    </location>
</feature>
<sequence>MDASVVTPMITETSTNDEVYNFIQLQHTSNEASQPSEMESTVQTETMEHDSQVIEPRKEIGTTAVDQTNQFDQNITHMTQTFEPVNLYVCDKCNRTFKQKSRYERHIQNHPSEKHYLCETCHKTFTRVSHLEKHIKTHTEERSHLCEVCGAAFILPHHLVRHMLVHSGERPYQCEVCNKTFTRKAGLTQHQHVHTGLRPYGCEHENCGRYFTDKTTLRRHMMTHSSEKPFVCKECDKTFRTKSACRKHYLRHFKDGASYKCGVCEEMFKDEREYKMHLETHDEKQRTGAHRCGFCLRVFKSQEDLNAHVPLHESGLQYTCERCSARFFTQVDFLKHTAKHFEESTLAVEQNIQEQHHVSTATNAQPKENEVPQQKDALPNPQNTLQEGNENVNKLLVVLQLPQSASNLRNEQGALQVDSIQQLLGTVRIDKLVVTTDPISNSSQAVALQLSQSQQQSIQQILQTTHIRRQNPPISTLESLNKAPLNALETLTSTLNEAATFPDLTSHDTMDAPDLSQHVQSSFVLKSLSHQPPPPPESKSVSQYLIVPPTGPGFTPIVNSKIKIIHKPPEPIGNNSVFTRPPPNLLQNNELVPTHPLELIVNDEDVPETGVKQGDSFEPNTTSLTMGSLHQTPENSNTEEKVRNSSSSNYFQHSSEYENPLENDILQEVPM</sequence>
<feature type="domain" description="C2H2-type" evidence="13">
    <location>
        <begin position="116"/>
        <end position="143"/>
    </location>
</feature>
<evidence type="ECO:0000256" key="9">
    <source>
        <dbReference type="ARBA" id="ARBA00023163"/>
    </source>
</evidence>
<dbReference type="PROSITE" id="PS00028">
    <property type="entry name" value="ZINC_FINGER_C2H2_1"/>
    <property type="match status" value="9"/>
</dbReference>
<dbReference type="FunFam" id="3.30.160.60:FF:000072">
    <property type="entry name" value="zinc finger protein 143 isoform X1"/>
    <property type="match status" value="1"/>
</dbReference>
<evidence type="ECO:0000256" key="11">
    <source>
        <dbReference type="PROSITE-ProRule" id="PRU00042"/>
    </source>
</evidence>
<dbReference type="GO" id="GO:0003677">
    <property type="term" value="F:DNA binding"/>
    <property type="evidence" value="ECO:0007669"/>
    <property type="project" value="UniProtKB-KW"/>
</dbReference>
<dbReference type="EnsemblMetazoa" id="CLYHEMT005279.1">
    <property type="protein sequence ID" value="CLYHEMP005279.1"/>
    <property type="gene ID" value="CLYHEMG005279"/>
</dbReference>
<evidence type="ECO:0000256" key="8">
    <source>
        <dbReference type="ARBA" id="ARBA00023125"/>
    </source>
</evidence>
<evidence type="ECO:0000256" key="5">
    <source>
        <dbReference type="ARBA" id="ARBA00022771"/>
    </source>
</evidence>
<keyword evidence="9" id="KW-0804">Transcription</keyword>
<dbReference type="RefSeq" id="XP_066930617.1">
    <property type="nucleotide sequence ID" value="XM_067074516.1"/>
</dbReference>
<accession>A0A7M5USY1</accession>
<feature type="domain" description="C2H2-type" evidence="13">
    <location>
        <begin position="172"/>
        <end position="199"/>
    </location>
</feature>
<evidence type="ECO:0000256" key="6">
    <source>
        <dbReference type="ARBA" id="ARBA00022833"/>
    </source>
</evidence>
<feature type="domain" description="C2H2-type" evidence="13">
    <location>
        <begin position="318"/>
        <end position="345"/>
    </location>
</feature>
<dbReference type="InterPro" id="IPR036236">
    <property type="entry name" value="Znf_C2H2_sf"/>
</dbReference>
<feature type="compositionally biased region" description="Low complexity" evidence="12">
    <location>
        <begin position="645"/>
        <end position="654"/>
    </location>
</feature>
<dbReference type="SMART" id="SM00355">
    <property type="entry name" value="ZnF_C2H2"/>
    <property type="match status" value="9"/>
</dbReference>
<comment type="subcellular location">
    <subcellularLocation>
        <location evidence="1">Nucleus</location>
    </subcellularLocation>
</comment>
<dbReference type="GeneID" id="136818156"/>
<dbReference type="PANTHER" id="PTHR24394:SF44">
    <property type="entry name" value="ZINC FINGER PROTEIN 271-LIKE"/>
    <property type="match status" value="1"/>
</dbReference>
<comment type="similarity">
    <text evidence="2">Belongs to the krueppel C2H2-type zinc-finger protein family.</text>
</comment>
<dbReference type="InterPro" id="IPR013087">
    <property type="entry name" value="Znf_C2H2_type"/>
</dbReference>
<dbReference type="PANTHER" id="PTHR24394">
    <property type="entry name" value="ZINC FINGER PROTEIN"/>
    <property type="match status" value="1"/>
</dbReference>
<feature type="domain" description="C2H2-type" evidence="13">
    <location>
        <begin position="88"/>
        <end position="115"/>
    </location>
</feature>
<feature type="compositionally biased region" description="Polar residues" evidence="12">
    <location>
        <begin position="618"/>
        <end position="636"/>
    </location>
</feature>
<dbReference type="SUPFAM" id="SSF57667">
    <property type="entry name" value="beta-beta-alpha zinc fingers"/>
    <property type="match status" value="4"/>
</dbReference>
<dbReference type="Gene3D" id="3.30.160.60">
    <property type="entry name" value="Classic Zinc Finger"/>
    <property type="match status" value="6"/>
</dbReference>
<proteinExistence type="inferred from homology"/>
<keyword evidence="3" id="KW-0479">Metal-binding</keyword>
<feature type="region of interest" description="Disordered" evidence="12">
    <location>
        <begin position="609"/>
        <end position="671"/>
    </location>
</feature>
<dbReference type="FunFam" id="3.30.160.60:FF:000070">
    <property type="entry name" value="zinc finger protein 689 isoform X1"/>
    <property type="match status" value="1"/>
</dbReference>
<reference evidence="14" key="1">
    <citation type="submission" date="2021-01" db="UniProtKB">
        <authorList>
            <consortium name="EnsemblMetazoa"/>
        </authorList>
    </citation>
    <scope>IDENTIFICATION</scope>
</reference>
<dbReference type="GO" id="GO:0008270">
    <property type="term" value="F:zinc ion binding"/>
    <property type="evidence" value="ECO:0007669"/>
    <property type="project" value="UniProtKB-KW"/>
</dbReference>
<feature type="domain" description="C2H2-type" evidence="13">
    <location>
        <begin position="144"/>
        <end position="171"/>
    </location>
</feature>
<evidence type="ECO:0000256" key="1">
    <source>
        <dbReference type="ARBA" id="ARBA00004123"/>
    </source>
</evidence>
<dbReference type="PROSITE" id="PS50157">
    <property type="entry name" value="ZINC_FINGER_C2H2_2"/>
    <property type="match status" value="8"/>
</dbReference>
<feature type="compositionally biased region" description="Polar residues" evidence="12">
    <location>
        <begin position="356"/>
        <end position="366"/>
    </location>
</feature>
<evidence type="ECO:0000256" key="10">
    <source>
        <dbReference type="ARBA" id="ARBA00023242"/>
    </source>
</evidence>
<evidence type="ECO:0000259" key="13">
    <source>
        <dbReference type="PROSITE" id="PS50157"/>
    </source>
</evidence>
<evidence type="ECO:0000256" key="4">
    <source>
        <dbReference type="ARBA" id="ARBA00022737"/>
    </source>
</evidence>
<keyword evidence="15" id="KW-1185">Reference proteome</keyword>
<keyword evidence="4" id="KW-0677">Repeat</keyword>
<keyword evidence="10" id="KW-0539">Nucleus</keyword>
<dbReference type="AlphaFoldDB" id="A0A7M5USY1"/>
<name>A0A7M5USY1_9CNID</name>
<organism evidence="14 15">
    <name type="scientific">Clytia hemisphaerica</name>
    <dbReference type="NCBI Taxonomy" id="252671"/>
    <lineage>
        <taxon>Eukaryota</taxon>
        <taxon>Metazoa</taxon>
        <taxon>Cnidaria</taxon>
        <taxon>Hydrozoa</taxon>
        <taxon>Hydroidolina</taxon>
        <taxon>Leptothecata</taxon>
        <taxon>Obeliida</taxon>
        <taxon>Clytiidae</taxon>
        <taxon>Clytia</taxon>
    </lineage>
</organism>
<evidence type="ECO:0000256" key="3">
    <source>
        <dbReference type="ARBA" id="ARBA00022723"/>
    </source>
</evidence>
<dbReference type="OrthoDB" id="40579at2759"/>
<evidence type="ECO:0000313" key="14">
    <source>
        <dbReference type="EnsemblMetazoa" id="CLYHEMP005279.1"/>
    </source>
</evidence>
<dbReference type="Proteomes" id="UP000594262">
    <property type="component" value="Unplaced"/>
</dbReference>
<keyword evidence="7" id="KW-0805">Transcription regulation</keyword>
<evidence type="ECO:0000313" key="15">
    <source>
        <dbReference type="Proteomes" id="UP000594262"/>
    </source>
</evidence>
<evidence type="ECO:0000256" key="12">
    <source>
        <dbReference type="SAM" id="MobiDB-lite"/>
    </source>
</evidence>
<evidence type="ECO:0000256" key="7">
    <source>
        <dbReference type="ARBA" id="ARBA00023015"/>
    </source>
</evidence>
<dbReference type="GO" id="GO:0005634">
    <property type="term" value="C:nucleus"/>
    <property type="evidence" value="ECO:0007669"/>
    <property type="project" value="UniProtKB-SubCell"/>
</dbReference>
<feature type="domain" description="C2H2-type" evidence="13">
    <location>
        <begin position="259"/>
        <end position="286"/>
    </location>
</feature>
<dbReference type="Pfam" id="PF00096">
    <property type="entry name" value="zf-C2H2"/>
    <property type="match status" value="7"/>
</dbReference>
<evidence type="ECO:0000256" key="2">
    <source>
        <dbReference type="ARBA" id="ARBA00006991"/>
    </source>
</evidence>
<protein>
    <recommendedName>
        <fullName evidence="13">C2H2-type domain-containing protein</fullName>
    </recommendedName>
</protein>
<feature type="region of interest" description="Disordered" evidence="12">
    <location>
        <begin position="356"/>
        <end position="387"/>
    </location>
</feature>
<dbReference type="GO" id="GO:0000981">
    <property type="term" value="F:DNA-binding transcription factor activity, RNA polymerase II-specific"/>
    <property type="evidence" value="ECO:0007669"/>
    <property type="project" value="TreeGrafter"/>
</dbReference>
<feature type="domain" description="C2H2-type" evidence="13">
    <location>
        <begin position="230"/>
        <end position="257"/>
    </location>
</feature>
<keyword evidence="5 11" id="KW-0863">Zinc-finger</keyword>
<keyword evidence="8" id="KW-0238">DNA-binding</keyword>